<evidence type="ECO:0000313" key="2">
    <source>
        <dbReference type="EMBL" id="MFC4671615.1"/>
    </source>
</evidence>
<feature type="domain" description="HPr kinase/phosphorylase C-terminal" evidence="1">
    <location>
        <begin position="1"/>
        <end position="62"/>
    </location>
</feature>
<reference evidence="3" key="1">
    <citation type="journal article" date="2019" name="Int. J. Syst. Evol. Microbiol.">
        <title>The Global Catalogue of Microorganisms (GCM) 10K type strain sequencing project: providing services to taxonomists for standard genome sequencing and annotation.</title>
        <authorList>
            <consortium name="The Broad Institute Genomics Platform"/>
            <consortium name="The Broad Institute Genome Sequencing Center for Infectious Disease"/>
            <person name="Wu L."/>
            <person name="Ma J."/>
        </authorList>
    </citation>
    <scope>NUCLEOTIDE SEQUENCE [LARGE SCALE GENOMIC DNA]</scope>
    <source>
        <strain evidence="3">CGMCC 4.7283</strain>
    </source>
</reference>
<protein>
    <submittedName>
        <fullName evidence="2">HPr kinase/phosphorylase</fullName>
    </submittedName>
</protein>
<comment type="caution">
    <text evidence="2">The sequence shown here is derived from an EMBL/GenBank/DDBJ whole genome shotgun (WGS) entry which is preliminary data.</text>
</comment>
<dbReference type="Gene3D" id="3.40.50.300">
    <property type="entry name" value="P-loop containing nucleotide triphosphate hydrolases"/>
    <property type="match status" value="1"/>
</dbReference>
<accession>A0ABV9KNV1</accession>
<dbReference type="Proteomes" id="UP001595973">
    <property type="component" value="Unassembled WGS sequence"/>
</dbReference>
<dbReference type="InterPro" id="IPR011104">
    <property type="entry name" value="Hpr_kin/Pase_C"/>
</dbReference>
<dbReference type="SUPFAM" id="SSF53795">
    <property type="entry name" value="PEP carboxykinase-like"/>
    <property type="match status" value="1"/>
</dbReference>
<dbReference type="Pfam" id="PF07475">
    <property type="entry name" value="Hpr_kinase_C"/>
    <property type="match status" value="1"/>
</dbReference>
<sequence>MITGASGRGKSSLALQLMALGARLVADDRTDLTRQGDQVIAKSPIAIKGLIEARGVGLLRAEAAGPTTVVLSVDLDLNEQERLPPPRHIRLLGCDIPLLRGAEMPHLGPALLQFLKAGRQETP</sequence>
<dbReference type="EMBL" id="JBHSGI010000033">
    <property type="protein sequence ID" value="MFC4671615.1"/>
    <property type="molecule type" value="Genomic_DNA"/>
</dbReference>
<keyword evidence="2" id="KW-0808">Transferase</keyword>
<evidence type="ECO:0000259" key="1">
    <source>
        <dbReference type="Pfam" id="PF07475"/>
    </source>
</evidence>
<dbReference type="RefSeq" id="WP_380722310.1">
    <property type="nucleotide sequence ID" value="NZ_JBHSGI010000033.1"/>
</dbReference>
<name>A0ABV9KNV1_9RHOB</name>
<gene>
    <name evidence="2" type="ORF">ACFO5X_23890</name>
</gene>
<evidence type="ECO:0000313" key="3">
    <source>
        <dbReference type="Proteomes" id="UP001595973"/>
    </source>
</evidence>
<proteinExistence type="predicted"/>
<dbReference type="GO" id="GO:0016301">
    <property type="term" value="F:kinase activity"/>
    <property type="evidence" value="ECO:0007669"/>
    <property type="project" value="UniProtKB-KW"/>
</dbReference>
<keyword evidence="3" id="KW-1185">Reference proteome</keyword>
<organism evidence="2 3">
    <name type="scientific">Seohaeicola nanhaiensis</name>
    <dbReference type="NCBI Taxonomy" id="1387282"/>
    <lineage>
        <taxon>Bacteria</taxon>
        <taxon>Pseudomonadati</taxon>
        <taxon>Pseudomonadota</taxon>
        <taxon>Alphaproteobacteria</taxon>
        <taxon>Rhodobacterales</taxon>
        <taxon>Roseobacteraceae</taxon>
        <taxon>Seohaeicola</taxon>
    </lineage>
</organism>
<keyword evidence="2" id="KW-0418">Kinase</keyword>
<dbReference type="InterPro" id="IPR027417">
    <property type="entry name" value="P-loop_NTPase"/>
</dbReference>